<accession>A0A1H0V2S4</accession>
<dbReference type="AlphaFoldDB" id="A0A1H0V2S4"/>
<evidence type="ECO:0000313" key="2">
    <source>
        <dbReference type="Proteomes" id="UP000182412"/>
    </source>
</evidence>
<dbReference type="RefSeq" id="WP_074573422.1">
    <property type="nucleotide sequence ID" value="NZ_FNJQ01000043.1"/>
</dbReference>
<sequence length="139" mass="16203">MKVNLQELAHALSQSDMHQGYIDIASGKVIIMQDDLGEEELLNHVFDIEDDWEHYIPLPNAVDSEEHNLMESFANAQKDEVKARLLEVLQQTGAQLKFRQQIKRLLLKAAWDSFKQEYFVSVARDYCEENALEYEEEKC</sequence>
<reference evidence="1 2" key="1">
    <citation type="submission" date="2016-10" db="EMBL/GenBank/DDBJ databases">
        <authorList>
            <person name="de Groot N.N."/>
        </authorList>
    </citation>
    <scope>NUCLEOTIDE SEQUENCE [LARGE SCALE GENOMIC DNA]</scope>
    <source>
        <strain evidence="1 2">S137</strain>
    </source>
</reference>
<evidence type="ECO:0000313" key="1">
    <source>
        <dbReference type="EMBL" id="SDP72366.1"/>
    </source>
</evidence>
<name>A0A1H0V2S4_SELRU</name>
<dbReference type="InterPro" id="IPR005361">
    <property type="entry name" value="UPF0158"/>
</dbReference>
<dbReference type="EMBL" id="FNJQ01000043">
    <property type="protein sequence ID" value="SDP72366.1"/>
    <property type="molecule type" value="Genomic_DNA"/>
</dbReference>
<dbReference type="Proteomes" id="UP000182412">
    <property type="component" value="Unassembled WGS sequence"/>
</dbReference>
<protein>
    <submittedName>
        <fullName evidence="1">Uncharacterized protein family (UPF0158)</fullName>
    </submittedName>
</protein>
<gene>
    <name evidence="1" type="ORF">SAMN05216366_1436</name>
</gene>
<proteinExistence type="predicted"/>
<dbReference type="OrthoDB" id="48384at2"/>
<dbReference type="Pfam" id="PF03682">
    <property type="entry name" value="UPF0158"/>
    <property type="match status" value="1"/>
</dbReference>
<organism evidence="1 2">
    <name type="scientific">Selenomonas ruminantium</name>
    <dbReference type="NCBI Taxonomy" id="971"/>
    <lineage>
        <taxon>Bacteria</taxon>
        <taxon>Bacillati</taxon>
        <taxon>Bacillota</taxon>
        <taxon>Negativicutes</taxon>
        <taxon>Selenomonadales</taxon>
        <taxon>Selenomonadaceae</taxon>
        <taxon>Selenomonas</taxon>
    </lineage>
</organism>